<gene>
    <name evidence="1" type="ORF">FSCOSCO3_A027696</name>
</gene>
<sequence length="69" mass="7159">MAICCRCCSVPCRGGDGIGMGGGGGGVLGSDGGPAALRSVVTEQDLLSCDQRRALKMKHYMKKKAKRES</sequence>
<dbReference type="EMBL" id="CAWUFR010001118">
    <property type="protein sequence ID" value="CAK6982826.1"/>
    <property type="molecule type" value="Genomic_DNA"/>
</dbReference>
<proteinExistence type="predicted"/>
<protein>
    <submittedName>
        <fullName evidence="1">Uncharacterized protein</fullName>
    </submittedName>
</protein>
<organism evidence="1 2">
    <name type="scientific">Scomber scombrus</name>
    <name type="common">Atlantic mackerel</name>
    <name type="synonym">Scomber vernalis</name>
    <dbReference type="NCBI Taxonomy" id="13677"/>
    <lineage>
        <taxon>Eukaryota</taxon>
        <taxon>Metazoa</taxon>
        <taxon>Chordata</taxon>
        <taxon>Craniata</taxon>
        <taxon>Vertebrata</taxon>
        <taxon>Euteleostomi</taxon>
        <taxon>Actinopterygii</taxon>
        <taxon>Neopterygii</taxon>
        <taxon>Teleostei</taxon>
        <taxon>Neoteleostei</taxon>
        <taxon>Acanthomorphata</taxon>
        <taxon>Pelagiaria</taxon>
        <taxon>Scombriformes</taxon>
        <taxon>Scombridae</taxon>
        <taxon>Scomber</taxon>
    </lineage>
</organism>
<keyword evidence="2" id="KW-1185">Reference proteome</keyword>
<evidence type="ECO:0000313" key="2">
    <source>
        <dbReference type="Proteomes" id="UP001314229"/>
    </source>
</evidence>
<accession>A0AAV1QFH4</accession>
<comment type="caution">
    <text evidence="1">The sequence shown here is derived from an EMBL/GenBank/DDBJ whole genome shotgun (WGS) entry which is preliminary data.</text>
</comment>
<dbReference type="AlphaFoldDB" id="A0AAV1QFH4"/>
<reference evidence="1 2" key="1">
    <citation type="submission" date="2024-01" db="EMBL/GenBank/DDBJ databases">
        <authorList>
            <person name="Alioto T."/>
            <person name="Alioto T."/>
            <person name="Gomez Garrido J."/>
        </authorList>
    </citation>
    <scope>NUCLEOTIDE SEQUENCE [LARGE SCALE GENOMIC DNA]</scope>
</reference>
<feature type="non-terminal residue" evidence="1">
    <location>
        <position position="69"/>
    </location>
</feature>
<dbReference type="Proteomes" id="UP001314229">
    <property type="component" value="Unassembled WGS sequence"/>
</dbReference>
<evidence type="ECO:0000313" key="1">
    <source>
        <dbReference type="EMBL" id="CAK6982826.1"/>
    </source>
</evidence>
<name>A0AAV1QFH4_SCOSC</name>